<accession>A0A5C6FTJ6</accession>
<dbReference type="OrthoDB" id="9804157at2"/>
<dbReference type="SUPFAM" id="SSF82649">
    <property type="entry name" value="SufE/NifU"/>
    <property type="match status" value="1"/>
</dbReference>
<dbReference type="Pfam" id="PF01592">
    <property type="entry name" value="NifU_N"/>
    <property type="match status" value="1"/>
</dbReference>
<dbReference type="AlphaFoldDB" id="A0A5C6FTJ6"/>
<feature type="region of interest" description="Disordered" evidence="1">
    <location>
        <begin position="1"/>
        <end position="26"/>
    </location>
</feature>
<sequence length="161" mass="17329">MYPPAADSSDSLDPQDDPVALVGGDDRVRDHYEDPFGLGGVDQPTHAAEISNPFTGDRVRIELRLEDGEIDEVGFHADGSVVCQAAASMLCQHVDGLAIDAVRQMTASDMVDLYGESLKPGQQKCALLPWRCLDRAIDRPLDDESDDSVVQFGGPSLGEES</sequence>
<dbReference type="Gene3D" id="3.90.1010.10">
    <property type="match status" value="1"/>
</dbReference>
<feature type="compositionally biased region" description="Low complexity" evidence="1">
    <location>
        <begin position="1"/>
        <end position="12"/>
    </location>
</feature>
<evidence type="ECO:0000256" key="1">
    <source>
        <dbReference type="SAM" id="MobiDB-lite"/>
    </source>
</evidence>
<dbReference type="GO" id="GO:0005506">
    <property type="term" value="F:iron ion binding"/>
    <property type="evidence" value="ECO:0007669"/>
    <property type="project" value="InterPro"/>
</dbReference>
<feature type="domain" description="NIF system FeS cluster assembly NifU N-terminal" evidence="2">
    <location>
        <begin position="26"/>
        <end position="138"/>
    </location>
</feature>
<dbReference type="InterPro" id="IPR002871">
    <property type="entry name" value="NIF_FeS_clus_asmbl_NifU_N"/>
</dbReference>
<dbReference type="CDD" id="cd06664">
    <property type="entry name" value="IscU_like"/>
    <property type="match status" value="1"/>
</dbReference>
<dbReference type="RefSeq" id="WP_146412984.1">
    <property type="nucleotide sequence ID" value="NZ_SJPZ01000001.1"/>
</dbReference>
<comment type="caution">
    <text evidence="3">The sequence shown here is derived from an EMBL/GenBank/DDBJ whole genome shotgun (WGS) entry which is preliminary data.</text>
</comment>
<organism evidence="3 4">
    <name type="scientific">Crateriforma conspicua</name>
    <dbReference type="NCBI Taxonomy" id="2527996"/>
    <lineage>
        <taxon>Bacteria</taxon>
        <taxon>Pseudomonadati</taxon>
        <taxon>Planctomycetota</taxon>
        <taxon>Planctomycetia</taxon>
        <taxon>Planctomycetales</taxon>
        <taxon>Planctomycetaceae</taxon>
        <taxon>Crateriforma</taxon>
    </lineage>
</organism>
<dbReference type="GO" id="GO:0051536">
    <property type="term" value="F:iron-sulfur cluster binding"/>
    <property type="evidence" value="ECO:0007669"/>
    <property type="project" value="InterPro"/>
</dbReference>
<name>A0A5C6FTJ6_9PLAN</name>
<evidence type="ECO:0000259" key="2">
    <source>
        <dbReference type="Pfam" id="PF01592"/>
    </source>
</evidence>
<dbReference type="EMBL" id="SJPZ01000001">
    <property type="protein sequence ID" value="TWU66327.1"/>
    <property type="molecule type" value="Genomic_DNA"/>
</dbReference>
<evidence type="ECO:0000313" key="4">
    <source>
        <dbReference type="Proteomes" id="UP000316476"/>
    </source>
</evidence>
<gene>
    <name evidence="3" type="primary">nifU</name>
    <name evidence="3" type="ORF">V7x_18910</name>
</gene>
<reference evidence="3 4" key="1">
    <citation type="submission" date="2019-02" db="EMBL/GenBank/DDBJ databases">
        <title>Deep-cultivation of Planctomycetes and their phenomic and genomic characterization uncovers novel biology.</title>
        <authorList>
            <person name="Wiegand S."/>
            <person name="Jogler M."/>
            <person name="Boedeker C."/>
            <person name="Pinto D."/>
            <person name="Vollmers J."/>
            <person name="Rivas-Marin E."/>
            <person name="Kohn T."/>
            <person name="Peeters S.H."/>
            <person name="Heuer A."/>
            <person name="Rast P."/>
            <person name="Oberbeckmann S."/>
            <person name="Bunk B."/>
            <person name="Jeske O."/>
            <person name="Meyerdierks A."/>
            <person name="Storesund J.E."/>
            <person name="Kallscheuer N."/>
            <person name="Luecker S."/>
            <person name="Lage O.M."/>
            <person name="Pohl T."/>
            <person name="Merkel B.J."/>
            <person name="Hornburger P."/>
            <person name="Mueller R.-W."/>
            <person name="Bruemmer F."/>
            <person name="Labrenz M."/>
            <person name="Spormann A.M."/>
            <person name="Op Den Camp H."/>
            <person name="Overmann J."/>
            <person name="Amann R."/>
            <person name="Jetten M.S.M."/>
            <person name="Mascher T."/>
            <person name="Medema M.H."/>
            <person name="Devos D.P."/>
            <person name="Kaster A.-K."/>
            <person name="Ovreas L."/>
            <person name="Rohde M."/>
            <person name="Galperin M.Y."/>
            <person name="Jogler C."/>
        </authorList>
    </citation>
    <scope>NUCLEOTIDE SEQUENCE [LARGE SCALE GENOMIC DNA]</scope>
    <source>
        <strain evidence="3 4">V7</strain>
    </source>
</reference>
<evidence type="ECO:0000313" key="3">
    <source>
        <dbReference type="EMBL" id="TWU66327.1"/>
    </source>
</evidence>
<proteinExistence type="predicted"/>
<protein>
    <submittedName>
        <fullName evidence="3">NifU-like protein</fullName>
    </submittedName>
</protein>
<feature type="region of interest" description="Disordered" evidence="1">
    <location>
        <begin position="140"/>
        <end position="161"/>
    </location>
</feature>
<dbReference type="GO" id="GO:0016226">
    <property type="term" value="P:iron-sulfur cluster assembly"/>
    <property type="evidence" value="ECO:0007669"/>
    <property type="project" value="InterPro"/>
</dbReference>
<dbReference type="Proteomes" id="UP000316476">
    <property type="component" value="Unassembled WGS sequence"/>
</dbReference>